<reference evidence="2" key="1">
    <citation type="journal article" date="2022" name="Mol. Ecol. Resour.">
        <title>The genomes of chicory, endive, great burdock and yacon provide insights into Asteraceae palaeo-polyploidization history and plant inulin production.</title>
        <authorList>
            <person name="Fan W."/>
            <person name="Wang S."/>
            <person name="Wang H."/>
            <person name="Wang A."/>
            <person name="Jiang F."/>
            <person name="Liu H."/>
            <person name="Zhao H."/>
            <person name="Xu D."/>
            <person name="Zhang Y."/>
        </authorList>
    </citation>
    <scope>NUCLEOTIDE SEQUENCE [LARGE SCALE GENOMIC DNA]</scope>
    <source>
        <strain evidence="2">cv. Yunnan</strain>
    </source>
</reference>
<accession>A0ACB9JLJ1</accession>
<keyword evidence="2" id="KW-1185">Reference proteome</keyword>
<comment type="caution">
    <text evidence="1">The sequence shown here is derived from an EMBL/GenBank/DDBJ whole genome shotgun (WGS) entry which is preliminary data.</text>
</comment>
<sequence>MNRSATLSPIIPIFICEGNEHFLEDFQPFLSLHPRTAARFKFCFPFSHPGLGFPPSPFHKYSLFLSRSICLSSLGFPLTPADGVVTGKG</sequence>
<evidence type="ECO:0000313" key="1">
    <source>
        <dbReference type="EMBL" id="KAI3821212.1"/>
    </source>
</evidence>
<reference evidence="1 2" key="2">
    <citation type="journal article" date="2022" name="Mol. Ecol. Resour.">
        <title>The genomes of chicory, endive, great burdock and yacon provide insights into Asteraceae paleo-polyploidization history and plant inulin production.</title>
        <authorList>
            <person name="Fan W."/>
            <person name="Wang S."/>
            <person name="Wang H."/>
            <person name="Wang A."/>
            <person name="Jiang F."/>
            <person name="Liu H."/>
            <person name="Zhao H."/>
            <person name="Xu D."/>
            <person name="Zhang Y."/>
        </authorList>
    </citation>
    <scope>NUCLEOTIDE SEQUENCE [LARGE SCALE GENOMIC DNA]</scope>
    <source>
        <strain evidence="2">cv. Yunnan</strain>
        <tissue evidence="1">Leaves</tissue>
    </source>
</reference>
<organism evidence="1 2">
    <name type="scientific">Smallanthus sonchifolius</name>
    <dbReference type="NCBI Taxonomy" id="185202"/>
    <lineage>
        <taxon>Eukaryota</taxon>
        <taxon>Viridiplantae</taxon>
        <taxon>Streptophyta</taxon>
        <taxon>Embryophyta</taxon>
        <taxon>Tracheophyta</taxon>
        <taxon>Spermatophyta</taxon>
        <taxon>Magnoliopsida</taxon>
        <taxon>eudicotyledons</taxon>
        <taxon>Gunneridae</taxon>
        <taxon>Pentapetalae</taxon>
        <taxon>asterids</taxon>
        <taxon>campanulids</taxon>
        <taxon>Asterales</taxon>
        <taxon>Asteraceae</taxon>
        <taxon>Asteroideae</taxon>
        <taxon>Heliantheae alliance</taxon>
        <taxon>Millerieae</taxon>
        <taxon>Smallanthus</taxon>
    </lineage>
</organism>
<gene>
    <name evidence="1" type="ORF">L1987_08772</name>
</gene>
<name>A0ACB9JLJ1_9ASTR</name>
<proteinExistence type="predicted"/>
<dbReference type="EMBL" id="CM042020">
    <property type="protein sequence ID" value="KAI3821212.1"/>
    <property type="molecule type" value="Genomic_DNA"/>
</dbReference>
<dbReference type="Proteomes" id="UP001056120">
    <property type="component" value="Linkage Group LG03"/>
</dbReference>
<evidence type="ECO:0000313" key="2">
    <source>
        <dbReference type="Proteomes" id="UP001056120"/>
    </source>
</evidence>
<protein>
    <submittedName>
        <fullName evidence="1">Uncharacterized protein</fullName>
    </submittedName>
</protein>